<dbReference type="SUPFAM" id="SSF51197">
    <property type="entry name" value="Clavaminate synthase-like"/>
    <property type="match status" value="1"/>
</dbReference>
<feature type="region of interest" description="Disordered" evidence="1">
    <location>
        <begin position="186"/>
        <end position="211"/>
    </location>
</feature>
<dbReference type="Gene3D" id="2.60.120.590">
    <property type="entry name" value="Alpha-ketoglutarate-dependent dioxygenase AlkB-like"/>
    <property type="match status" value="1"/>
</dbReference>
<accession>A0A0L0GDB6</accession>
<dbReference type="GO" id="GO:0006307">
    <property type="term" value="P:DNA alkylation repair"/>
    <property type="evidence" value="ECO:0007669"/>
    <property type="project" value="InterPro"/>
</dbReference>
<dbReference type="PANTHER" id="PTHR31212:SF4">
    <property type="entry name" value="ALPHA-KETOGLUTARATE-DEPENDENT DIOXYGENASE ALKB HOMOLOG 3"/>
    <property type="match status" value="1"/>
</dbReference>
<keyword evidence="4" id="KW-1185">Reference proteome</keyword>
<evidence type="ECO:0000313" key="4">
    <source>
        <dbReference type="Proteomes" id="UP000054560"/>
    </source>
</evidence>
<dbReference type="Pfam" id="PF13532">
    <property type="entry name" value="2OG-FeII_Oxy_2"/>
    <property type="match status" value="1"/>
</dbReference>
<dbReference type="InterPro" id="IPR037151">
    <property type="entry name" value="AlkB-like_sf"/>
</dbReference>
<evidence type="ECO:0000256" key="1">
    <source>
        <dbReference type="SAM" id="MobiDB-lite"/>
    </source>
</evidence>
<dbReference type="STRING" id="667725.A0A0L0GDB6"/>
<dbReference type="InterPro" id="IPR032854">
    <property type="entry name" value="ALKBH3"/>
</dbReference>
<evidence type="ECO:0000313" key="3">
    <source>
        <dbReference type="EMBL" id="KNC86238.1"/>
    </source>
</evidence>
<dbReference type="EMBL" id="KQ241661">
    <property type="protein sequence ID" value="KNC86238.1"/>
    <property type="molecule type" value="Genomic_DNA"/>
</dbReference>
<dbReference type="PANTHER" id="PTHR31212">
    <property type="entry name" value="ALPHA-KETOGLUTARATE-DEPENDENT DIOXYGENASE ALKB HOMOLOG 3"/>
    <property type="match status" value="1"/>
</dbReference>
<name>A0A0L0GDB6_9EUKA</name>
<dbReference type="AlphaFoldDB" id="A0A0L0GDB6"/>
<dbReference type="GeneID" id="25902117"/>
<sequence>MAAHLLTLIRDDSITWTRHTRVVFNRTVESPRVTNLYRLSVLGEANACTTIAHAELHLYNKQPITDMEREKKIQRLLNTAAAIVGQKVDALQRTRRPPDVEPLPPWKPTLVIINVYRNGQDATGRHSDTLNVLGPRALIGSVSLGAERLFTLDKVSKTTNQNELAWDESTKTNVNEKVSSLYARTHAHHRHTPAHIHTTDTPAHKQAPACP</sequence>
<proteinExistence type="predicted"/>
<protein>
    <recommendedName>
        <fullName evidence="2">Alpha-ketoglutarate-dependent dioxygenase AlkB-like domain-containing protein</fullName>
    </recommendedName>
</protein>
<dbReference type="RefSeq" id="XP_014160140.1">
    <property type="nucleotide sequence ID" value="XM_014304665.1"/>
</dbReference>
<reference evidence="3 4" key="1">
    <citation type="submission" date="2011-02" db="EMBL/GenBank/DDBJ databases">
        <title>The Genome Sequence of Sphaeroforma arctica JP610.</title>
        <authorList>
            <consortium name="The Broad Institute Genome Sequencing Platform"/>
            <person name="Russ C."/>
            <person name="Cuomo C."/>
            <person name="Young S.K."/>
            <person name="Zeng Q."/>
            <person name="Gargeya S."/>
            <person name="Alvarado L."/>
            <person name="Berlin A."/>
            <person name="Chapman S.B."/>
            <person name="Chen Z."/>
            <person name="Freedman E."/>
            <person name="Gellesch M."/>
            <person name="Goldberg J."/>
            <person name="Griggs A."/>
            <person name="Gujja S."/>
            <person name="Heilman E."/>
            <person name="Heiman D."/>
            <person name="Howarth C."/>
            <person name="Mehta T."/>
            <person name="Neiman D."/>
            <person name="Pearson M."/>
            <person name="Roberts A."/>
            <person name="Saif S."/>
            <person name="Shea T."/>
            <person name="Shenoy N."/>
            <person name="Sisk P."/>
            <person name="Stolte C."/>
            <person name="Sykes S."/>
            <person name="White J."/>
            <person name="Yandava C."/>
            <person name="Burger G."/>
            <person name="Gray M.W."/>
            <person name="Holland P.W.H."/>
            <person name="King N."/>
            <person name="Lang F.B.F."/>
            <person name="Roger A.J."/>
            <person name="Ruiz-Trillo I."/>
            <person name="Haas B."/>
            <person name="Nusbaum C."/>
            <person name="Birren B."/>
        </authorList>
    </citation>
    <scope>NUCLEOTIDE SEQUENCE [LARGE SCALE GENOMIC DNA]</scope>
    <source>
        <strain evidence="3 4">JP610</strain>
    </source>
</reference>
<gene>
    <name evidence="3" type="ORF">SARC_01613</name>
</gene>
<dbReference type="InterPro" id="IPR027450">
    <property type="entry name" value="AlkB-like"/>
</dbReference>
<dbReference type="Proteomes" id="UP000054560">
    <property type="component" value="Unassembled WGS sequence"/>
</dbReference>
<dbReference type="OrthoDB" id="545910at2759"/>
<feature type="domain" description="Alpha-ketoglutarate-dependent dioxygenase AlkB-like" evidence="2">
    <location>
        <begin position="54"/>
        <end position="163"/>
    </location>
</feature>
<organism evidence="3 4">
    <name type="scientific">Sphaeroforma arctica JP610</name>
    <dbReference type="NCBI Taxonomy" id="667725"/>
    <lineage>
        <taxon>Eukaryota</taxon>
        <taxon>Ichthyosporea</taxon>
        <taxon>Ichthyophonida</taxon>
        <taxon>Sphaeroforma</taxon>
    </lineage>
</organism>
<dbReference type="GO" id="GO:0051213">
    <property type="term" value="F:dioxygenase activity"/>
    <property type="evidence" value="ECO:0007669"/>
    <property type="project" value="InterPro"/>
</dbReference>
<evidence type="ECO:0000259" key="2">
    <source>
        <dbReference type="Pfam" id="PF13532"/>
    </source>
</evidence>